<dbReference type="EMBL" id="AAYA01000011">
    <property type="protein sequence ID" value="EBA07141.1"/>
    <property type="molecule type" value="Genomic_DNA"/>
</dbReference>
<evidence type="ECO:0000313" key="1">
    <source>
        <dbReference type="EMBL" id="EBA07141.1"/>
    </source>
</evidence>
<dbReference type="Gene3D" id="3.40.50.1240">
    <property type="entry name" value="Phosphoglycerate mutase-like"/>
    <property type="match status" value="1"/>
</dbReference>
<dbReference type="SUPFAM" id="SSF53254">
    <property type="entry name" value="Phosphoglycerate mutase-like"/>
    <property type="match status" value="1"/>
</dbReference>
<dbReference type="PROSITE" id="PS51257">
    <property type="entry name" value="PROKAR_LIPOPROTEIN"/>
    <property type="match status" value="1"/>
</dbReference>
<evidence type="ECO:0000313" key="2">
    <source>
        <dbReference type="Proteomes" id="UP000005713"/>
    </source>
</evidence>
<dbReference type="RefSeq" id="WP_005861337.1">
    <property type="nucleotide sequence ID" value="NZ_AAYA01000011.1"/>
</dbReference>
<dbReference type="Pfam" id="PF00300">
    <property type="entry name" value="His_Phos_1"/>
    <property type="match status" value="1"/>
</dbReference>
<proteinExistence type="predicted"/>
<dbReference type="AlphaFoldDB" id="A3K714"/>
<gene>
    <name evidence="1" type="ORF">SSE37_13126</name>
</gene>
<reference evidence="1 2" key="1">
    <citation type="submission" date="2006-06" db="EMBL/GenBank/DDBJ databases">
        <authorList>
            <person name="Moran M.A."/>
            <person name="Ferriera S."/>
            <person name="Johnson J."/>
            <person name="Kravitz S."/>
            <person name="Beeson K."/>
            <person name="Sutton G."/>
            <person name="Rogers Y.-H."/>
            <person name="Friedman R."/>
            <person name="Frazier M."/>
            <person name="Venter J.C."/>
        </authorList>
    </citation>
    <scope>NUCLEOTIDE SEQUENCE [LARGE SCALE GENOMIC DNA]</scope>
    <source>
        <strain evidence="1 2">E-37</strain>
    </source>
</reference>
<comment type="caution">
    <text evidence="1">The sequence shown here is derived from an EMBL/GenBank/DDBJ whole genome shotgun (WGS) entry which is preliminary data.</text>
</comment>
<keyword evidence="2" id="KW-1185">Reference proteome</keyword>
<evidence type="ECO:0008006" key="3">
    <source>
        <dbReference type="Google" id="ProtNLM"/>
    </source>
</evidence>
<sequence length="163" mass="17703">MFRRTFLLSMPALVACSVAPQGLSLAPESTLILTRHADRQDNLDLLSDTGRDRARALVAATKDLIVTRIHAPGIDRNLATAAPLAKALDLPVERIPQEHPTAALVQSAQGRSVIWIGNKGNLTRIWEDLRLTGPAPLEYGDLAILRADANGTATIERRRYGPV</sequence>
<name>A3K714_SAGS3</name>
<organism evidence="1 2">
    <name type="scientific">Sagittula stellata (strain ATCC 700073 / DSM 11524 / E-37)</name>
    <dbReference type="NCBI Taxonomy" id="388399"/>
    <lineage>
        <taxon>Bacteria</taxon>
        <taxon>Pseudomonadati</taxon>
        <taxon>Pseudomonadota</taxon>
        <taxon>Alphaproteobacteria</taxon>
        <taxon>Rhodobacterales</taxon>
        <taxon>Roseobacteraceae</taxon>
        <taxon>Sagittula</taxon>
    </lineage>
</organism>
<dbReference type="InterPro" id="IPR029033">
    <property type="entry name" value="His_PPase_superfam"/>
</dbReference>
<protein>
    <recommendedName>
        <fullName evidence="3">Histidine phosphatase family protein</fullName>
    </recommendedName>
</protein>
<dbReference type="Proteomes" id="UP000005713">
    <property type="component" value="Unassembled WGS sequence"/>
</dbReference>
<dbReference type="eggNOG" id="ENOG50334Z0">
    <property type="taxonomic scope" value="Bacteria"/>
</dbReference>
<accession>A3K714</accession>
<dbReference type="OrthoDB" id="7864639at2"/>
<dbReference type="InterPro" id="IPR013078">
    <property type="entry name" value="His_Pase_superF_clade-1"/>
</dbReference>